<evidence type="ECO:0000256" key="6">
    <source>
        <dbReference type="ARBA" id="ARBA00022771"/>
    </source>
</evidence>
<comment type="similarity">
    <text evidence="2">Belongs to the peptidase C19 family.</text>
</comment>
<evidence type="ECO:0000259" key="15">
    <source>
        <dbReference type="PROSITE" id="PS50271"/>
    </source>
</evidence>
<evidence type="ECO:0000313" key="16">
    <source>
        <dbReference type="EMBL" id="GIQ86545.1"/>
    </source>
</evidence>
<sequence>HPLFLHVAYRPKELQPVGEGEREQEKEAATVFEAVNRAGGARAEDLVEPVYTVVSSPTLAPLADTLYTPEIVQTAEALKQAKDTTDTQAELAIEADIKQTGCPHVGMCHTLKVELPTLDRSTCTCVECGMKDNLWLCLHCGHTGCGRAMYDGSGGKGHALAHFEGSKASACVHGVCVKLGSMGAETEPDVHCYSCDTEVKVSRPTLVSLLARFGPSLPETLTSGSAIESTLAQDELALSKQVGQHCTTPQGQQVIVEGPFLRGMYNVGNTCYANAVAQCVLPFAKKPLHPQEARLRAGIGSKTGPHPPALPSLPLSLPHAKGLLKAAAPSMIAPGELGRQQDAAEFLTSWSSVSKSLQTLMGIHARTETHCSKCGGMRLQPAPPTAVLSVPVTKRGDDSTLQDSLSSALLGGGGSDFVGYRCPFCDTTHTPATPVISRRTALTQVPDLLCMQVMRFAYNDYYQPIKLQDKVHAPPTLSLEPYLAAPLTETEAQKEAWAAKAQRETAPFQAPVHVADPASVAMLESLGMADTATCIRALEACKGDVSAAAEMVVSMTVPPPPADASAPKAGAETEGDRERAAHVALLSTGNPTQPCQYDLVGCVSHTGTSTACGHYVSHMASLGRLSKCTLAPAPEGMTEKQQRERQEAEATLASEQEREKALQRTWVKFNDARVSVAKESDVQAEAAQAYLLFYKRRA</sequence>
<dbReference type="CDD" id="cd02257">
    <property type="entry name" value="Peptidase_C19"/>
    <property type="match status" value="1"/>
</dbReference>
<dbReference type="EMBL" id="BDIP01002604">
    <property type="protein sequence ID" value="GIQ86545.1"/>
    <property type="molecule type" value="Genomic_DNA"/>
</dbReference>
<dbReference type="SUPFAM" id="SSF54001">
    <property type="entry name" value="Cysteine proteinases"/>
    <property type="match status" value="1"/>
</dbReference>
<evidence type="ECO:0000256" key="7">
    <source>
        <dbReference type="ARBA" id="ARBA00022786"/>
    </source>
</evidence>
<dbReference type="SMART" id="SM00290">
    <property type="entry name" value="ZnF_UBP"/>
    <property type="match status" value="1"/>
</dbReference>
<dbReference type="InterPro" id="IPR015940">
    <property type="entry name" value="UBA"/>
</dbReference>
<dbReference type="Proteomes" id="UP000265618">
    <property type="component" value="Unassembled WGS sequence"/>
</dbReference>
<organism evidence="16 17">
    <name type="scientific">Kipferlia bialata</name>
    <dbReference type="NCBI Taxonomy" id="797122"/>
    <lineage>
        <taxon>Eukaryota</taxon>
        <taxon>Metamonada</taxon>
        <taxon>Carpediemonas-like organisms</taxon>
        <taxon>Kipferlia</taxon>
    </lineage>
</organism>
<proteinExistence type="inferred from homology"/>
<feature type="domain" description="UBP-type" evidence="15">
    <location>
        <begin position="100"/>
        <end position="217"/>
    </location>
</feature>
<feature type="domain" description="UBA" evidence="13">
    <location>
        <begin position="514"/>
        <end position="555"/>
    </location>
</feature>
<dbReference type="InterPro" id="IPR038765">
    <property type="entry name" value="Papain-like_cys_pep_sf"/>
</dbReference>
<keyword evidence="6 11" id="KW-0863">Zinc-finger</keyword>
<dbReference type="Pfam" id="PF02148">
    <property type="entry name" value="zf-UBP"/>
    <property type="match status" value="1"/>
</dbReference>
<evidence type="ECO:0000313" key="17">
    <source>
        <dbReference type="Proteomes" id="UP000265618"/>
    </source>
</evidence>
<dbReference type="InterPro" id="IPR009060">
    <property type="entry name" value="UBA-like_sf"/>
</dbReference>
<evidence type="ECO:0000256" key="3">
    <source>
        <dbReference type="ARBA" id="ARBA00012759"/>
    </source>
</evidence>
<dbReference type="PROSITE" id="PS50271">
    <property type="entry name" value="ZF_UBP"/>
    <property type="match status" value="1"/>
</dbReference>
<dbReference type="EC" id="3.4.19.12" evidence="3"/>
<keyword evidence="10" id="KW-0862">Zinc</keyword>
<dbReference type="InterPro" id="IPR050164">
    <property type="entry name" value="Peptidase_C19"/>
</dbReference>
<evidence type="ECO:0000256" key="1">
    <source>
        <dbReference type="ARBA" id="ARBA00000707"/>
    </source>
</evidence>
<feature type="non-terminal residue" evidence="16">
    <location>
        <position position="1"/>
    </location>
</feature>
<evidence type="ECO:0000259" key="14">
    <source>
        <dbReference type="PROSITE" id="PS50235"/>
    </source>
</evidence>
<keyword evidence="17" id="KW-1185">Reference proteome</keyword>
<gene>
    <name evidence="16" type="ORF">KIPB_008420</name>
</gene>
<keyword evidence="7" id="KW-0833">Ubl conjugation pathway</keyword>
<dbReference type="PROSITE" id="PS50030">
    <property type="entry name" value="UBA"/>
    <property type="match status" value="1"/>
</dbReference>
<evidence type="ECO:0000256" key="11">
    <source>
        <dbReference type="PROSITE-ProRule" id="PRU00502"/>
    </source>
</evidence>
<dbReference type="GO" id="GO:0005634">
    <property type="term" value="C:nucleus"/>
    <property type="evidence" value="ECO:0007669"/>
    <property type="project" value="TreeGrafter"/>
</dbReference>
<dbReference type="OrthoDB" id="361536at2759"/>
<keyword evidence="9" id="KW-0788">Thiol protease</keyword>
<evidence type="ECO:0000259" key="13">
    <source>
        <dbReference type="PROSITE" id="PS50030"/>
    </source>
</evidence>
<feature type="compositionally biased region" description="Basic and acidic residues" evidence="12">
    <location>
        <begin position="637"/>
        <end position="648"/>
    </location>
</feature>
<dbReference type="SUPFAM" id="SSF46934">
    <property type="entry name" value="UBA-like"/>
    <property type="match status" value="1"/>
</dbReference>
<keyword evidence="8" id="KW-0378">Hydrolase</keyword>
<evidence type="ECO:0000256" key="9">
    <source>
        <dbReference type="ARBA" id="ARBA00022807"/>
    </source>
</evidence>
<dbReference type="PANTHER" id="PTHR24006">
    <property type="entry name" value="UBIQUITIN CARBOXYL-TERMINAL HYDROLASE"/>
    <property type="match status" value="1"/>
</dbReference>
<dbReference type="GO" id="GO:0005829">
    <property type="term" value="C:cytosol"/>
    <property type="evidence" value="ECO:0007669"/>
    <property type="project" value="TreeGrafter"/>
</dbReference>
<reference evidence="16 17" key="1">
    <citation type="journal article" date="2018" name="PLoS ONE">
        <title>The draft genome of Kipferlia bialata reveals reductive genome evolution in fornicate parasites.</title>
        <authorList>
            <person name="Tanifuji G."/>
            <person name="Takabayashi S."/>
            <person name="Kume K."/>
            <person name="Takagi M."/>
            <person name="Nakayama T."/>
            <person name="Kamikawa R."/>
            <person name="Inagaki Y."/>
            <person name="Hashimoto T."/>
        </authorList>
    </citation>
    <scope>NUCLEOTIDE SEQUENCE [LARGE SCALE GENOMIC DNA]</scope>
    <source>
        <strain evidence="16">NY0173</strain>
    </source>
</reference>
<dbReference type="Gene3D" id="3.90.70.10">
    <property type="entry name" value="Cysteine proteinases"/>
    <property type="match status" value="1"/>
</dbReference>
<dbReference type="Gene3D" id="1.10.8.10">
    <property type="entry name" value="DNA helicase RuvA subunit, C-terminal domain"/>
    <property type="match status" value="1"/>
</dbReference>
<keyword evidence="5" id="KW-0479">Metal-binding</keyword>
<name>A0A9K3D2R7_9EUKA</name>
<evidence type="ECO:0000256" key="2">
    <source>
        <dbReference type="ARBA" id="ARBA00009085"/>
    </source>
</evidence>
<dbReference type="GO" id="GO:0006508">
    <property type="term" value="P:proteolysis"/>
    <property type="evidence" value="ECO:0007669"/>
    <property type="project" value="UniProtKB-KW"/>
</dbReference>
<dbReference type="InterPro" id="IPR028889">
    <property type="entry name" value="USP"/>
</dbReference>
<accession>A0A9K3D2R7</accession>
<evidence type="ECO:0000256" key="8">
    <source>
        <dbReference type="ARBA" id="ARBA00022801"/>
    </source>
</evidence>
<evidence type="ECO:0000256" key="12">
    <source>
        <dbReference type="SAM" id="MobiDB-lite"/>
    </source>
</evidence>
<dbReference type="Gene3D" id="3.30.40.10">
    <property type="entry name" value="Zinc/RING finger domain, C3HC4 (zinc finger)"/>
    <property type="match status" value="1"/>
</dbReference>
<dbReference type="PROSITE" id="PS50235">
    <property type="entry name" value="USP_3"/>
    <property type="match status" value="1"/>
</dbReference>
<dbReference type="AlphaFoldDB" id="A0A9K3D2R7"/>
<evidence type="ECO:0000256" key="4">
    <source>
        <dbReference type="ARBA" id="ARBA00022670"/>
    </source>
</evidence>
<dbReference type="InterPro" id="IPR013083">
    <property type="entry name" value="Znf_RING/FYVE/PHD"/>
</dbReference>
<dbReference type="SUPFAM" id="SSF57850">
    <property type="entry name" value="RING/U-box"/>
    <property type="match status" value="1"/>
</dbReference>
<feature type="domain" description="USP" evidence="14">
    <location>
        <begin position="262"/>
        <end position="697"/>
    </location>
</feature>
<evidence type="ECO:0000256" key="5">
    <source>
        <dbReference type="ARBA" id="ARBA00022723"/>
    </source>
</evidence>
<dbReference type="Pfam" id="PF00443">
    <property type="entry name" value="UCH"/>
    <property type="match status" value="1"/>
</dbReference>
<comment type="catalytic activity">
    <reaction evidence="1">
        <text>Thiol-dependent hydrolysis of ester, thioester, amide, peptide and isopeptide bonds formed by the C-terminal Gly of ubiquitin (a 76-residue protein attached to proteins as an intracellular targeting signal).</text>
        <dbReference type="EC" id="3.4.19.12"/>
    </reaction>
</comment>
<evidence type="ECO:0000256" key="10">
    <source>
        <dbReference type="ARBA" id="ARBA00022833"/>
    </source>
</evidence>
<dbReference type="GO" id="GO:0016579">
    <property type="term" value="P:protein deubiquitination"/>
    <property type="evidence" value="ECO:0007669"/>
    <property type="project" value="InterPro"/>
</dbReference>
<dbReference type="GO" id="GO:0004843">
    <property type="term" value="F:cysteine-type deubiquitinase activity"/>
    <property type="evidence" value="ECO:0007669"/>
    <property type="project" value="UniProtKB-EC"/>
</dbReference>
<comment type="caution">
    <text evidence="16">The sequence shown here is derived from an EMBL/GenBank/DDBJ whole genome shotgun (WGS) entry which is preliminary data.</text>
</comment>
<protein>
    <recommendedName>
        <fullName evidence="3">ubiquitinyl hydrolase 1</fullName>
        <ecNumber evidence="3">3.4.19.12</ecNumber>
    </recommendedName>
</protein>
<dbReference type="GO" id="GO:0008270">
    <property type="term" value="F:zinc ion binding"/>
    <property type="evidence" value="ECO:0007669"/>
    <property type="project" value="UniProtKB-KW"/>
</dbReference>
<feature type="region of interest" description="Disordered" evidence="12">
    <location>
        <begin position="634"/>
        <end position="657"/>
    </location>
</feature>
<keyword evidence="4" id="KW-0645">Protease</keyword>
<dbReference type="PANTHER" id="PTHR24006:SF758">
    <property type="entry name" value="UBIQUITIN CARBOXYL-TERMINAL HYDROLASE 36"/>
    <property type="match status" value="1"/>
</dbReference>
<dbReference type="InterPro" id="IPR001607">
    <property type="entry name" value="Znf_UBP"/>
</dbReference>
<dbReference type="InterPro" id="IPR001394">
    <property type="entry name" value="Peptidase_C19_UCH"/>
</dbReference>